<accession>A0A1H9M7A6</accession>
<protein>
    <submittedName>
        <fullName evidence="2">DNA replication protein DnaC</fullName>
    </submittedName>
</protein>
<name>A0A1H9M7A6_9GAMM</name>
<dbReference type="Proteomes" id="UP000199267">
    <property type="component" value="Unassembled WGS sequence"/>
</dbReference>
<dbReference type="EMBL" id="FOFJ01000032">
    <property type="protein sequence ID" value="SER19512.1"/>
    <property type="molecule type" value="Genomic_DNA"/>
</dbReference>
<dbReference type="Gene3D" id="3.40.50.300">
    <property type="entry name" value="P-loop containing nucleotide triphosphate hydrolases"/>
    <property type="match status" value="1"/>
</dbReference>
<dbReference type="InterPro" id="IPR003593">
    <property type="entry name" value="AAA+_ATPase"/>
</dbReference>
<dbReference type="GO" id="GO:0006260">
    <property type="term" value="P:DNA replication"/>
    <property type="evidence" value="ECO:0007669"/>
    <property type="project" value="TreeGrafter"/>
</dbReference>
<dbReference type="InterPro" id="IPR027417">
    <property type="entry name" value="P-loop_NTPase"/>
</dbReference>
<reference evidence="2 3" key="1">
    <citation type="submission" date="2016-10" db="EMBL/GenBank/DDBJ databases">
        <authorList>
            <person name="de Groot N.N."/>
        </authorList>
    </citation>
    <scope>NUCLEOTIDE SEQUENCE [LARGE SCALE GENOMIC DNA]</scope>
    <source>
        <strain evidence="2 3">DSM 378</strain>
    </source>
</reference>
<organism evidence="2 3">
    <name type="scientific">Azotobacter beijerinckii</name>
    <dbReference type="NCBI Taxonomy" id="170623"/>
    <lineage>
        <taxon>Bacteria</taxon>
        <taxon>Pseudomonadati</taxon>
        <taxon>Pseudomonadota</taxon>
        <taxon>Gammaproteobacteria</taxon>
        <taxon>Pseudomonadales</taxon>
        <taxon>Pseudomonadaceae</taxon>
        <taxon>Azotobacter</taxon>
    </lineage>
</organism>
<feature type="domain" description="AAA+ ATPase" evidence="1">
    <location>
        <begin position="118"/>
        <end position="246"/>
    </location>
</feature>
<evidence type="ECO:0000313" key="2">
    <source>
        <dbReference type="EMBL" id="SER19512.1"/>
    </source>
</evidence>
<dbReference type="GO" id="GO:0005524">
    <property type="term" value="F:ATP binding"/>
    <property type="evidence" value="ECO:0007669"/>
    <property type="project" value="InterPro"/>
</dbReference>
<dbReference type="Pfam" id="PF01695">
    <property type="entry name" value="IstB_IS21"/>
    <property type="match status" value="1"/>
</dbReference>
<evidence type="ECO:0000259" key="1">
    <source>
        <dbReference type="SMART" id="SM00382"/>
    </source>
</evidence>
<dbReference type="AlphaFoldDB" id="A0A1H9M7A6"/>
<evidence type="ECO:0000313" key="3">
    <source>
        <dbReference type="Proteomes" id="UP000199267"/>
    </source>
</evidence>
<dbReference type="PANTHER" id="PTHR30050:SF4">
    <property type="entry name" value="ATP-BINDING PROTEIN RV3427C IN INSERTION SEQUENCE-RELATED"/>
    <property type="match status" value="1"/>
</dbReference>
<dbReference type="CDD" id="cd00009">
    <property type="entry name" value="AAA"/>
    <property type="match status" value="1"/>
</dbReference>
<dbReference type="SMART" id="SM00382">
    <property type="entry name" value="AAA"/>
    <property type="match status" value="1"/>
</dbReference>
<dbReference type="RefSeq" id="WP_143068506.1">
    <property type="nucleotide sequence ID" value="NZ_FOFJ01000032.1"/>
</dbReference>
<dbReference type="PANTHER" id="PTHR30050">
    <property type="entry name" value="CHROMOSOMAL REPLICATION INITIATOR PROTEIN DNAA"/>
    <property type="match status" value="1"/>
</dbReference>
<gene>
    <name evidence="2" type="ORF">SAMN04244573_03076</name>
</gene>
<sequence length="263" mass="28880">MRISNFGAVSRTKIRADRCSVHGEFDRTLVEAFEGDNRVIGCQRCRFDAIHGQDSAERTEAVESKRWETRNAALFATGIAPRFRGCSLENYRTPLDGQKLALDTCRAYVDQFEESFAAGRCLLLMGNFGTGKTHLGCSILKAVVTRYGATALYVPAADIIGALKASFGRDVASSEREIFAELAGVDLLLIDELGAQGGTEFERQSLHQIIDTRYRNMLPTIITSNLPSTELAAYIGDRALDRLRENGGQAVAFDWDSARGGDQ</sequence>
<dbReference type="SUPFAM" id="SSF52540">
    <property type="entry name" value="P-loop containing nucleoside triphosphate hydrolases"/>
    <property type="match status" value="1"/>
</dbReference>
<dbReference type="InterPro" id="IPR002611">
    <property type="entry name" value="IstB_ATP-bd"/>
</dbReference>
<proteinExistence type="predicted"/>